<evidence type="ECO:0000256" key="2">
    <source>
        <dbReference type="ARBA" id="ARBA00022723"/>
    </source>
</evidence>
<evidence type="ECO:0000256" key="3">
    <source>
        <dbReference type="ARBA" id="ARBA00022842"/>
    </source>
</evidence>
<evidence type="ECO:0000256" key="4">
    <source>
        <dbReference type="SAM" id="Phobius"/>
    </source>
</evidence>
<accession>A0A3R6ZA19</accession>
<dbReference type="InterPro" id="IPR032630">
    <property type="entry name" value="P_typ_ATPase_c"/>
</dbReference>
<keyword evidence="4" id="KW-1133">Transmembrane helix</keyword>
<feature type="transmembrane region" description="Helical" evidence="4">
    <location>
        <begin position="283"/>
        <end position="302"/>
    </location>
</feature>
<dbReference type="PANTHER" id="PTHR24092">
    <property type="entry name" value="PROBABLE PHOSPHOLIPID-TRANSPORTING ATPASE"/>
    <property type="match status" value="1"/>
</dbReference>
<dbReference type="EMBL" id="QUSY01000034">
    <property type="protein sequence ID" value="RHY34310.1"/>
    <property type="molecule type" value="Genomic_DNA"/>
</dbReference>
<organism evidence="6 7">
    <name type="scientific">Aphanomyces invadans</name>
    <dbReference type="NCBI Taxonomy" id="157072"/>
    <lineage>
        <taxon>Eukaryota</taxon>
        <taxon>Sar</taxon>
        <taxon>Stramenopiles</taxon>
        <taxon>Oomycota</taxon>
        <taxon>Saprolegniomycetes</taxon>
        <taxon>Saprolegniales</taxon>
        <taxon>Verrucalvaceae</taxon>
        <taxon>Aphanomyces</taxon>
    </lineage>
</organism>
<reference evidence="6 7" key="1">
    <citation type="submission" date="2018-08" db="EMBL/GenBank/DDBJ databases">
        <title>Aphanomyces genome sequencing and annotation.</title>
        <authorList>
            <person name="Minardi D."/>
            <person name="Oidtmann B."/>
            <person name="Van Der Giezen M."/>
            <person name="Studholme D.J."/>
        </authorList>
    </citation>
    <scope>NUCLEOTIDE SEQUENCE [LARGE SCALE GENOMIC DNA]</scope>
    <source>
        <strain evidence="6 7">NJM0002</strain>
    </source>
</reference>
<name>A0A3R6ZA19_9STRA</name>
<keyword evidence="4" id="KW-0472">Membrane</keyword>
<keyword evidence="3" id="KW-0460">Magnesium</keyword>
<keyword evidence="7" id="KW-1185">Reference proteome</keyword>
<dbReference type="InterPro" id="IPR023298">
    <property type="entry name" value="ATPase_P-typ_TM_dom_sf"/>
</dbReference>
<keyword evidence="2" id="KW-0479">Metal-binding</keyword>
<keyword evidence="4" id="KW-0812">Transmembrane</keyword>
<dbReference type="GO" id="GO:0140326">
    <property type="term" value="F:ATPase-coupled intramembrane lipid transporter activity"/>
    <property type="evidence" value="ECO:0007669"/>
    <property type="project" value="TreeGrafter"/>
</dbReference>
<dbReference type="Pfam" id="PF16212">
    <property type="entry name" value="PhoLip_ATPase_C"/>
    <property type="match status" value="2"/>
</dbReference>
<dbReference type="VEuPathDB" id="FungiDB:H310_01180"/>
<dbReference type="Gene3D" id="3.40.50.1000">
    <property type="entry name" value="HAD superfamily/HAD-like"/>
    <property type="match status" value="1"/>
</dbReference>
<feature type="non-terminal residue" evidence="6">
    <location>
        <position position="1"/>
    </location>
</feature>
<dbReference type="PANTHER" id="PTHR24092:SF150">
    <property type="entry name" value="PHOSPHOLIPID-TRANSPORTING ATPASE"/>
    <property type="match status" value="1"/>
</dbReference>
<comment type="subcellular location">
    <subcellularLocation>
        <location evidence="1">Membrane</location>
        <topology evidence="1">Multi-pass membrane protein</topology>
    </subcellularLocation>
</comment>
<feature type="domain" description="P-type ATPase C-terminal" evidence="5">
    <location>
        <begin position="321"/>
        <end position="378"/>
    </location>
</feature>
<feature type="transmembrane region" description="Helical" evidence="4">
    <location>
        <begin position="249"/>
        <end position="271"/>
    </location>
</feature>
<dbReference type="AlphaFoldDB" id="A0A3R6ZA19"/>
<dbReference type="GO" id="GO:0046872">
    <property type="term" value="F:metal ion binding"/>
    <property type="evidence" value="ECO:0007669"/>
    <property type="project" value="UniProtKB-KW"/>
</dbReference>
<dbReference type="InterPro" id="IPR023214">
    <property type="entry name" value="HAD_sf"/>
</dbReference>
<dbReference type="Proteomes" id="UP000285060">
    <property type="component" value="Unassembled WGS sequence"/>
</dbReference>
<dbReference type="SUPFAM" id="SSF81665">
    <property type="entry name" value="Calcium ATPase, transmembrane domain M"/>
    <property type="match status" value="1"/>
</dbReference>
<protein>
    <recommendedName>
        <fullName evidence="5">P-type ATPase C-terminal domain-containing protein</fullName>
    </recommendedName>
</protein>
<comment type="caution">
    <text evidence="6">The sequence shown here is derived from an EMBL/GenBank/DDBJ whole genome shotgun (WGS) entry which is preliminary data.</text>
</comment>
<proteinExistence type="predicted"/>
<feature type="transmembrane region" description="Helical" evidence="4">
    <location>
        <begin position="363"/>
        <end position="383"/>
    </location>
</feature>
<feature type="domain" description="P-type ATPase C-terminal" evidence="5">
    <location>
        <begin position="219"/>
        <end position="302"/>
    </location>
</feature>
<evidence type="ECO:0000313" key="7">
    <source>
        <dbReference type="Proteomes" id="UP000285060"/>
    </source>
</evidence>
<dbReference type="GO" id="GO:0005886">
    <property type="term" value="C:plasma membrane"/>
    <property type="evidence" value="ECO:0007669"/>
    <property type="project" value="TreeGrafter"/>
</dbReference>
<sequence length="384" mass="42658">YKRITLAEFMAWSAAHAKAKTALIDREGKLVECARSMETRLTLLGATGVEDQLQDGVTECIETLSAAGYAPSPSKLSRLWKPDVPSREIALVINGDALECLLNESRCEKDNEPGSTSRFADTNNESTHSLFGVDTNLVPGHRDSSFAHTHLSVKGLQDQPNTNENDAALALFMQLVTQCCSVVACRLSPIHKAQIIALIKGRYGPFGGPERSALGMQAVRSADFAIGQFRFLSRLILAHGRWNYRRVSIVILFSFYKNMALVMTLFMYSFVNGYSGQTMYESYLIVGWNVLYTLFPIVVLGASSTCAVARSVHISLTETLVVPGIIDEDISSDTVLKYPFIFRNNQMGQELNLSKMRMWVGKALWHSFLVFFLGTFLTYVALIH</sequence>
<gene>
    <name evidence="6" type="ORF">DYB32_001288</name>
</gene>
<evidence type="ECO:0000313" key="6">
    <source>
        <dbReference type="EMBL" id="RHY34310.1"/>
    </source>
</evidence>
<evidence type="ECO:0000256" key="1">
    <source>
        <dbReference type="ARBA" id="ARBA00004141"/>
    </source>
</evidence>
<evidence type="ECO:0000259" key="5">
    <source>
        <dbReference type="Pfam" id="PF16212"/>
    </source>
</evidence>
<dbReference type="GO" id="GO:0045332">
    <property type="term" value="P:phospholipid translocation"/>
    <property type="evidence" value="ECO:0007669"/>
    <property type="project" value="TreeGrafter"/>
</dbReference>